<keyword evidence="7" id="KW-0378">Hydrolase</keyword>
<dbReference type="InterPro" id="IPR043504">
    <property type="entry name" value="Peptidase_S1_PA_chymotrypsin"/>
</dbReference>
<dbReference type="InterPro" id="IPR018114">
    <property type="entry name" value="TRYPSIN_HIS"/>
</dbReference>
<sequence length="382" mass="42757">MTSQAFEESDWLKHENVCAKSIKTPEKFDCVATTNCTSLNKLIREGKVVYCGSEVDTSTAKVCCPRSSRRFVRQAEGPSIKDPYSIARQKCYEYSDARYVIRIRPSDLPNKPPIETRKLDCVKSQPLIYKGVLAQPKEFPHMALIGYSDRPDRPINETQWECGGSLISDRYVLTAAHCIRSGNIEPMWVRLGELVMNNDSDSSQPRDFRIIERIPHPQHTGSSIYFDIMLLKLREKVQFTPHMRPICLYTSSVLAPALHNKALITGWGVPEAGSEKSETLLKAEISFAADSECTATYKGDSRLAKGYDPATMICAGDKGHGRDTCTGDSGGPLQVQIPDWTCMYSQVGIISYGKLICGQKNVSSIYTKILPYIPWIQSIVWP</sequence>
<evidence type="ECO:0000256" key="2">
    <source>
        <dbReference type="ARBA" id="ARBA00022525"/>
    </source>
</evidence>
<dbReference type="PANTHER" id="PTHR24258">
    <property type="entry name" value="SERINE PROTEASE-RELATED"/>
    <property type="match status" value="1"/>
</dbReference>
<feature type="domain" description="Peptidase S1" evidence="8">
    <location>
        <begin position="128"/>
        <end position="381"/>
    </location>
</feature>
<keyword evidence="5" id="KW-0325">Glycoprotein</keyword>
<dbReference type="PROSITE" id="PS50240">
    <property type="entry name" value="TRYPSIN_DOM"/>
    <property type="match status" value="1"/>
</dbReference>
<keyword evidence="3" id="KW-0732">Signal</keyword>
<protein>
    <recommendedName>
        <fullName evidence="8">Peptidase S1 domain-containing protein</fullName>
    </recommendedName>
</protein>
<evidence type="ECO:0000256" key="1">
    <source>
        <dbReference type="ARBA" id="ARBA00004613"/>
    </source>
</evidence>
<evidence type="ECO:0000313" key="10">
    <source>
        <dbReference type="Proteomes" id="UP001367676"/>
    </source>
</evidence>
<dbReference type="FunFam" id="2.40.10.10:FF:000054">
    <property type="entry name" value="Complement C1r subcomponent"/>
    <property type="match status" value="1"/>
</dbReference>
<dbReference type="Gene3D" id="2.40.10.10">
    <property type="entry name" value="Trypsin-like serine proteases"/>
    <property type="match status" value="2"/>
</dbReference>
<dbReference type="GO" id="GO:0006508">
    <property type="term" value="P:proteolysis"/>
    <property type="evidence" value="ECO:0007669"/>
    <property type="project" value="UniProtKB-KW"/>
</dbReference>
<dbReference type="CDD" id="cd00190">
    <property type="entry name" value="Tryp_SPc"/>
    <property type="match status" value="1"/>
</dbReference>
<reference evidence="9 10" key="1">
    <citation type="submission" date="2024-03" db="EMBL/GenBank/DDBJ databases">
        <title>Adaptation during the transition from Ophiocordyceps entomopathogen to insect associate is accompanied by gene loss and intensified selection.</title>
        <authorList>
            <person name="Ward C.M."/>
            <person name="Onetto C.A."/>
            <person name="Borneman A.R."/>
        </authorList>
    </citation>
    <scope>NUCLEOTIDE SEQUENCE [LARGE SCALE GENOMIC DNA]</scope>
    <source>
        <strain evidence="9">AWRI1</strain>
        <tissue evidence="9">Single Adult Female</tissue>
    </source>
</reference>
<keyword evidence="7" id="KW-0645">Protease</keyword>
<dbReference type="SMART" id="SM00020">
    <property type="entry name" value="Tryp_SPc"/>
    <property type="match status" value="1"/>
</dbReference>
<dbReference type="Pfam" id="PF00089">
    <property type="entry name" value="Trypsin"/>
    <property type="match status" value="1"/>
</dbReference>
<evidence type="ECO:0000313" key="9">
    <source>
        <dbReference type="EMBL" id="KAK7601270.1"/>
    </source>
</evidence>
<keyword evidence="2" id="KW-0964">Secreted</keyword>
<comment type="caution">
    <text evidence="9">The sequence shown here is derived from an EMBL/GenBank/DDBJ whole genome shotgun (WGS) entry which is preliminary data.</text>
</comment>
<dbReference type="PROSITE" id="PS00135">
    <property type="entry name" value="TRYPSIN_SER"/>
    <property type="match status" value="1"/>
</dbReference>
<dbReference type="AlphaFoldDB" id="A0AAN9TR74"/>
<dbReference type="PANTHER" id="PTHR24258:SF136">
    <property type="entry name" value="GH06673P-RELATED"/>
    <property type="match status" value="1"/>
</dbReference>
<dbReference type="FunFam" id="2.40.10.10:FF:000028">
    <property type="entry name" value="Serine protease easter"/>
    <property type="match status" value="1"/>
</dbReference>
<comment type="subcellular location">
    <subcellularLocation>
        <location evidence="1">Secreted</location>
    </subcellularLocation>
</comment>
<name>A0AAN9TR74_9HEMI</name>
<evidence type="ECO:0000256" key="6">
    <source>
        <dbReference type="ARBA" id="ARBA00024195"/>
    </source>
</evidence>
<keyword evidence="7" id="KW-0720">Serine protease</keyword>
<keyword evidence="10" id="KW-1185">Reference proteome</keyword>
<dbReference type="PROSITE" id="PS00134">
    <property type="entry name" value="TRYPSIN_HIS"/>
    <property type="match status" value="1"/>
</dbReference>
<evidence type="ECO:0000256" key="3">
    <source>
        <dbReference type="ARBA" id="ARBA00022729"/>
    </source>
</evidence>
<dbReference type="Proteomes" id="UP001367676">
    <property type="component" value="Unassembled WGS sequence"/>
</dbReference>
<gene>
    <name evidence="9" type="ORF">V9T40_008711</name>
</gene>
<dbReference type="InterPro" id="IPR001254">
    <property type="entry name" value="Trypsin_dom"/>
</dbReference>
<dbReference type="SUPFAM" id="SSF50494">
    <property type="entry name" value="Trypsin-like serine proteases"/>
    <property type="match status" value="1"/>
</dbReference>
<dbReference type="InterPro" id="IPR009003">
    <property type="entry name" value="Peptidase_S1_PA"/>
</dbReference>
<comment type="similarity">
    <text evidence="6">Belongs to the peptidase S1 family. CLIP subfamily.</text>
</comment>
<evidence type="ECO:0000256" key="4">
    <source>
        <dbReference type="ARBA" id="ARBA00023157"/>
    </source>
</evidence>
<dbReference type="GO" id="GO:0005576">
    <property type="term" value="C:extracellular region"/>
    <property type="evidence" value="ECO:0007669"/>
    <property type="project" value="UniProtKB-SubCell"/>
</dbReference>
<keyword evidence="4" id="KW-1015">Disulfide bond</keyword>
<dbReference type="EMBL" id="JBBCAQ010000010">
    <property type="protein sequence ID" value="KAK7601270.1"/>
    <property type="molecule type" value="Genomic_DNA"/>
</dbReference>
<evidence type="ECO:0000259" key="8">
    <source>
        <dbReference type="PROSITE" id="PS50240"/>
    </source>
</evidence>
<dbReference type="PRINTS" id="PR00722">
    <property type="entry name" value="CHYMOTRYPSIN"/>
</dbReference>
<evidence type="ECO:0000256" key="7">
    <source>
        <dbReference type="RuleBase" id="RU363034"/>
    </source>
</evidence>
<dbReference type="InterPro" id="IPR033116">
    <property type="entry name" value="TRYPSIN_SER"/>
</dbReference>
<proteinExistence type="inferred from homology"/>
<dbReference type="InterPro" id="IPR001314">
    <property type="entry name" value="Peptidase_S1A"/>
</dbReference>
<dbReference type="GO" id="GO:0004252">
    <property type="term" value="F:serine-type endopeptidase activity"/>
    <property type="evidence" value="ECO:0007669"/>
    <property type="project" value="InterPro"/>
</dbReference>
<organism evidence="9 10">
    <name type="scientific">Parthenolecanium corni</name>
    <dbReference type="NCBI Taxonomy" id="536013"/>
    <lineage>
        <taxon>Eukaryota</taxon>
        <taxon>Metazoa</taxon>
        <taxon>Ecdysozoa</taxon>
        <taxon>Arthropoda</taxon>
        <taxon>Hexapoda</taxon>
        <taxon>Insecta</taxon>
        <taxon>Pterygota</taxon>
        <taxon>Neoptera</taxon>
        <taxon>Paraneoptera</taxon>
        <taxon>Hemiptera</taxon>
        <taxon>Sternorrhyncha</taxon>
        <taxon>Coccoidea</taxon>
        <taxon>Coccidae</taxon>
        <taxon>Parthenolecanium</taxon>
    </lineage>
</organism>
<evidence type="ECO:0000256" key="5">
    <source>
        <dbReference type="ARBA" id="ARBA00023180"/>
    </source>
</evidence>
<accession>A0AAN9TR74</accession>